<evidence type="ECO:0000313" key="2">
    <source>
        <dbReference type="EMBL" id="OMJ76689.1"/>
    </source>
</evidence>
<dbReference type="Gene3D" id="1.10.510.10">
    <property type="entry name" value="Transferase(Phosphotransferase) domain 1"/>
    <property type="match status" value="1"/>
</dbReference>
<feature type="domain" description="Protein kinase" evidence="1">
    <location>
        <begin position="1"/>
        <end position="254"/>
    </location>
</feature>
<dbReference type="PANTHER" id="PTHR24362:SF309">
    <property type="entry name" value="PROTEIN KINASE DOMAIN-CONTAINING PROTEIN"/>
    <property type="match status" value="1"/>
</dbReference>
<dbReference type="Proteomes" id="UP000187209">
    <property type="component" value="Unassembled WGS sequence"/>
</dbReference>
<evidence type="ECO:0000313" key="3">
    <source>
        <dbReference type="Proteomes" id="UP000187209"/>
    </source>
</evidence>
<dbReference type="EMBL" id="MPUH01000616">
    <property type="protein sequence ID" value="OMJ76689.1"/>
    <property type="molecule type" value="Genomic_DNA"/>
</dbReference>
<dbReference type="Pfam" id="PF00069">
    <property type="entry name" value="Pkinase"/>
    <property type="match status" value="1"/>
</dbReference>
<accession>A0A1R2BIX0</accession>
<sequence length="470" mass="55495">MEKEQTIWKLGNTEIKKFWYEPESIFAVKKTISNLTERKFKLKMQEIENLKSVQNCECCIKYYGFLKENQNYYSLTIITEYCERGDLNDMLKERKRNGNPFTSSELFRYFESLISYFSILQKRKIAHRDIKPENIFVTNDYKLKIGDFGCATDQFERELFTIQGTKVFFSPELLIAFVNEDKIAYLKHNPFKSDVYSLGLVFLCMATLQTYIPISKIKETRKGISNSRIKSLISVMLKKGPNSRPDFISLEEFFQSLKDDICCNLCHNSVNKESFFCKNCNLIFHKICIINIECPGCKQVFFTKCESCGVQLLASLNCMNGHQVCEYCKFREMRYIECKYCLGFMISDKFQSQEKSKNLKYKCVCCHNRLESYGDSECYFCNLCKLSYCKNCKQNHYYDKFGYRYPSQLSCNCGTICIKNIWDDIFYFCQNCYEKVFLKELVYPGNCCVCLDYNKSHISCLLNHQERCFY</sequence>
<dbReference type="SUPFAM" id="SSF56112">
    <property type="entry name" value="Protein kinase-like (PK-like)"/>
    <property type="match status" value="1"/>
</dbReference>
<evidence type="ECO:0000259" key="1">
    <source>
        <dbReference type="PROSITE" id="PS50011"/>
    </source>
</evidence>
<dbReference type="OrthoDB" id="308139at2759"/>
<name>A0A1R2BIX0_9CILI</name>
<dbReference type="InterPro" id="IPR011009">
    <property type="entry name" value="Kinase-like_dom_sf"/>
</dbReference>
<dbReference type="PANTHER" id="PTHR24362">
    <property type="entry name" value="SERINE/THREONINE-PROTEIN KINASE NEK"/>
    <property type="match status" value="1"/>
</dbReference>
<reference evidence="2 3" key="1">
    <citation type="submission" date="2016-11" db="EMBL/GenBank/DDBJ databases">
        <title>The macronuclear genome of Stentor coeruleus: a giant cell with tiny introns.</title>
        <authorList>
            <person name="Slabodnick M."/>
            <person name="Ruby J.G."/>
            <person name="Reiff S.B."/>
            <person name="Swart E.C."/>
            <person name="Gosai S."/>
            <person name="Prabakaran S."/>
            <person name="Witkowska E."/>
            <person name="Larue G.E."/>
            <person name="Fisher S."/>
            <person name="Freeman R.M."/>
            <person name="Gunawardena J."/>
            <person name="Chu W."/>
            <person name="Stover N.A."/>
            <person name="Gregory B.D."/>
            <person name="Nowacki M."/>
            <person name="Derisi J."/>
            <person name="Roy S.W."/>
            <person name="Marshall W.F."/>
            <person name="Sood P."/>
        </authorList>
    </citation>
    <scope>NUCLEOTIDE SEQUENCE [LARGE SCALE GENOMIC DNA]</scope>
    <source>
        <strain evidence="2">WM001</strain>
    </source>
</reference>
<dbReference type="PROSITE" id="PS50011">
    <property type="entry name" value="PROTEIN_KINASE_DOM"/>
    <property type="match status" value="1"/>
</dbReference>
<comment type="caution">
    <text evidence="2">The sequence shown here is derived from an EMBL/GenBank/DDBJ whole genome shotgun (WGS) entry which is preliminary data.</text>
</comment>
<dbReference type="SMART" id="SM00220">
    <property type="entry name" value="S_TKc"/>
    <property type="match status" value="1"/>
</dbReference>
<dbReference type="InterPro" id="IPR008271">
    <property type="entry name" value="Ser/Thr_kinase_AS"/>
</dbReference>
<organism evidence="2 3">
    <name type="scientific">Stentor coeruleus</name>
    <dbReference type="NCBI Taxonomy" id="5963"/>
    <lineage>
        <taxon>Eukaryota</taxon>
        <taxon>Sar</taxon>
        <taxon>Alveolata</taxon>
        <taxon>Ciliophora</taxon>
        <taxon>Postciliodesmatophora</taxon>
        <taxon>Heterotrichea</taxon>
        <taxon>Heterotrichida</taxon>
        <taxon>Stentoridae</taxon>
        <taxon>Stentor</taxon>
    </lineage>
</organism>
<gene>
    <name evidence="2" type="ORF">SteCoe_23885</name>
</gene>
<proteinExistence type="predicted"/>
<dbReference type="GO" id="GO:0005524">
    <property type="term" value="F:ATP binding"/>
    <property type="evidence" value="ECO:0007669"/>
    <property type="project" value="InterPro"/>
</dbReference>
<keyword evidence="3" id="KW-1185">Reference proteome</keyword>
<dbReference type="PROSITE" id="PS00108">
    <property type="entry name" value="PROTEIN_KINASE_ST"/>
    <property type="match status" value="1"/>
</dbReference>
<dbReference type="GO" id="GO:0004672">
    <property type="term" value="F:protein kinase activity"/>
    <property type="evidence" value="ECO:0007669"/>
    <property type="project" value="InterPro"/>
</dbReference>
<protein>
    <recommendedName>
        <fullName evidence="1">Protein kinase domain-containing protein</fullName>
    </recommendedName>
</protein>
<dbReference type="AlphaFoldDB" id="A0A1R2BIX0"/>
<dbReference type="CDD" id="cd00180">
    <property type="entry name" value="PKc"/>
    <property type="match status" value="1"/>
</dbReference>
<dbReference type="InterPro" id="IPR000719">
    <property type="entry name" value="Prot_kinase_dom"/>
</dbReference>